<organism evidence="1 2">
    <name type="scientific">Paraburkholderia metrosideri</name>
    <dbReference type="NCBI Taxonomy" id="580937"/>
    <lineage>
        <taxon>Bacteria</taxon>
        <taxon>Pseudomonadati</taxon>
        <taxon>Pseudomonadota</taxon>
        <taxon>Betaproteobacteria</taxon>
        <taxon>Burkholderiales</taxon>
        <taxon>Burkholderiaceae</taxon>
        <taxon>Paraburkholderia</taxon>
    </lineage>
</organism>
<dbReference type="Proteomes" id="UP000598032">
    <property type="component" value="Unassembled WGS sequence"/>
</dbReference>
<comment type="caution">
    <text evidence="1">The sequence shown here is derived from an EMBL/GenBank/DDBJ whole genome shotgun (WGS) entry which is preliminary data.</text>
</comment>
<evidence type="ECO:0008006" key="3">
    <source>
        <dbReference type="Google" id="ProtNLM"/>
    </source>
</evidence>
<dbReference type="RefSeq" id="WP_201641245.1">
    <property type="nucleotide sequence ID" value="NZ_CAJHCP010000002.1"/>
</dbReference>
<keyword evidence="2" id="KW-1185">Reference proteome</keyword>
<reference evidence="1 2" key="1">
    <citation type="submission" date="2020-10" db="EMBL/GenBank/DDBJ databases">
        <authorList>
            <person name="Peeters C."/>
        </authorList>
    </citation>
    <scope>NUCLEOTIDE SEQUENCE [LARGE SCALE GENOMIC DNA]</scope>
    <source>
        <strain evidence="1 2">LMG 28140</strain>
    </source>
</reference>
<protein>
    <recommendedName>
        <fullName evidence="3">Immunity protein 52 domain-containing protein</fullName>
    </recommendedName>
</protein>
<sequence>MNFEVLFHVKERQLPSLEAQFYDLWKFAKELGNVGLGLDKWYAVAPTEKESLAHKAFNSAGPTGEAIRLAHSNNRGEPDFPSVGVWNGIEDNGGAVLKSSLILNGICSVEFNSDGILEHRGYNVVADMVEQAIKLWPATCVKVGPFNYYLDEMQVFPERPGVGWMLYLPHEIAHNQVPEAQMLRYVTDVNGHKGTIVISEIDGIFDADNPAHVHTANKIEIRLADRGLLPKYADL</sequence>
<gene>
    <name evidence="1" type="ORF">LMG28140_01080</name>
</gene>
<evidence type="ECO:0000313" key="1">
    <source>
        <dbReference type="EMBL" id="CAD6518353.1"/>
    </source>
</evidence>
<proteinExistence type="predicted"/>
<name>A0ABM8NDB2_9BURK</name>
<accession>A0ABM8NDB2</accession>
<dbReference type="EMBL" id="CAJHCP010000002">
    <property type="protein sequence ID" value="CAD6518353.1"/>
    <property type="molecule type" value="Genomic_DNA"/>
</dbReference>
<evidence type="ECO:0000313" key="2">
    <source>
        <dbReference type="Proteomes" id="UP000598032"/>
    </source>
</evidence>